<name>X1JJK8_9ZZZZ</name>
<protein>
    <submittedName>
        <fullName evidence="1">Uncharacterized protein</fullName>
    </submittedName>
</protein>
<reference evidence="1" key="1">
    <citation type="journal article" date="2014" name="Front. Microbiol.">
        <title>High frequency of phylogenetically diverse reductive dehalogenase-homologous genes in deep subseafloor sedimentary metagenomes.</title>
        <authorList>
            <person name="Kawai M."/>
            <person name="Futagami T."/>
            <person name="Toyoda A."/>
            <person name="Takaki Y."/>
            <person name="Nishi S."/>
            <person name="Hori S."/>
            <person name="Arai W."/>
            <person name="Tsubouchi T."/>
            <person name="Morono Y."/>
            <person name="Uchiyama I."/>
            <person name="Ito T."/>
            <person name="Fujiyama A."/>
            <person name="Inagaki F."/>
            <person name="Takami H."/>
        </authorList>
    </citation>
    <scope>NUCLEOTIDE SEQUENCE</scope>
    <source>
        <strain evidence="1">Expedition CK06-06</strain>
    </source>
</reference>
<proteinExistence type="predicted"/>
<dbReference type="AlphaFoldDB" id="X1JJK8"/>
<evidence type="ECO:0000313" key="1">
    <source>
        <dbReference type="EMBL" id="GAH94262.1"/>
    </source>
</evidence>
<accession>X1JJK8</accession>
<sequence length="54" mass="6384">MTQCCEEFSKEVPILLPARTYGHSKMSIKEVLRSVFHLIRIYLLSLINKEKFEI</sequence>
<dbReference type="EMBL" id="BARU01045539">
    <property type="protein sequence ID" value="GAH94262.1"/>
    <property type="molecule type" value="Genomic_DNA"/>
</dbReference>
<organism evidence="1">
    <name type="scientific">marine sediment metagenome</name>
    <dbReference type="NCBI Taxonomy" id="412755"/>
    <lineage>
        <taxon>unclassified sequences</taxon>
        <taxon>metagenomes</taxon>
        <taxon>ecological metagenomes</taxon>
    </lineage>
</organism>
<comment type="caution">
    <text evidence="1">The sequence shown here is derived from an EMBL/GenBank/DDBJ whole genome shotgun (WGS) entry which is preliminary data.</text>
</comment>
<gene>
    <name evidence="1" type="ORF">S03H2_69055</name>
</gene>